<protein>
    <submittedName>
        <fullName evidence="2">CHAD domain-containing protein</fullName>
    </submittedName>
</protein>
<organism evidence="2 3">
    <name type="scientific">Paradevosia shaoguanensis</name>
    <dbReference type="NCBI Taxonomy" id="1335043"/>
    <lineage>
        <taxon>Bacteria</taxon>
        <taxon>Pseudomonadati</taxon>
        <taxon>Pseudomonadota</taxon>
        <taxon>Alphaproteobacteria</taxon>
        <taxon>Hyphomicrobiales</taxon>
        <taxon>Devosiaceae</taxon>
        <taxon>Paradevosia</taxon>
    </lineage>
</organism>
<dbReference type="Pfam" id="PF05235">
    <property type="entry name" value="CHAD"/>
    <property type="match status" value="1"/>
</dbReference>
<dbReference type="AlphaFoldDB" id="A0AA41QLA5"/>
<accession>A0AA41QLA5</accession>
<dbReference type="Proteomes" id="UP001156140">
    <property type="component" value="Unassembled WGS sequence"/>
</dbReference>
<name>A0AA41QLA5_9HYPH</name>
<dbReference type="RefSeq" id="WP_281735215.1">
    <property type="nucleotide sequence ID" value="NZ_JAKETQ010000001.1"/>
</dbReference>
<dbReference type="SMART" id="SM00880">
    <property type="entry name" value="CHAD"/>
    <property type="match status" value="1"/>
</dbReference>
<evidence type="ECO:0000313" key="3">
    <source>
        <dbReference type="Proteomes" id="UP001156140"/>
    </source>
</evidence>
<gene>
    <name evidence="2" type="ORF">ML536_05480</name>
</gene>
<dbReference type="InterPro" id="IPR038186">
    <property type="entry name" value="CHAD_dom_sf"/>
</dbReference>
<dbReference type="PANTHER" id="PTHR39339:SF1">
    <property type="entry name" value="CHAD DOMAIN-CONTAINING PROTEIN"/>
    <property type="match status" value="1"/>
</dbReference>
<keyword evidence="3" id="KW-1185">Reference proteome</keyword>
<dbReference type="Gene3D" id="1.40.20.10">
    <property type="entry name" value="CHAD domain"/>
    <property type="match status" value="1"/>
</dbReference>
<dbReference type="EMBL" id="JALAZD010000001">
    <property type="protein sequence ID" value="MCI0126273.1"/>
    <property type="molecule type" value="Genomic_DNA"/>
</dbReference>
<sequence>MAFKFAAGETIETGLRRIVAEQAGKAALAARDGADDPQAAIHAVRRRCKKIRAALRLVRGSFPDYRRENEAVRDAARALGRLRDRPVVLQTYDALVREKNLSPDTAERDRLVQSLATSMSDDPIAALESFADEMDELVARSEDWKLKRDGFVALEEGLEKTYHRTRKALKVAQRHPTTLHLHDWRKLAKYHGHHLGLISPSAPHILLASRTAANDLADLLGRHHDLDMLAGSLPADTSLAPAMVRRKRELEAESFRLGGELTVEAPDAFAARCSAYWADWVAEKK</sequence>
<proteinExistence type="predicted"/>
<reference evidence="2" key="1">
    <citation type="submission" date="2022-03" db="EMBL/GenBank/DDBJ databases">
        <title>The complete genome sequence of a Methyloterrigena soli.</title>
        <authorList>
            <person name="Zi Z."/>
        </authorList>
    </citation>
    <scope>NUCLEOTIDE SEQUENCE</scope>
    <source>
        <strain evidence="2">M48</strain>
    </source>
</reference>
<feature type="domain" description="CHAD" evidence="1">
    <location>
        <begin position="8"/>
        <end position="274"/>
    </location>
</feature>
<comment type="caution">
    <text evidence="2">The sequence shown here is derived from an EMBL/GenBank/DDBJ whole genome shotgun (WGS) entry which is preliminary data.</text>
</comment>
<evidence type="ECO:0000259" key="1">
    <source>
        <dbReference type="PROSITE" id="PS51708"/>
    </source>
</evidence>
<evidence type="ECO:0000313" key="2">
    <source>
        <dbReference type="EMBL" id="MCI0126273.1"/>
    </source>
</evidence>
<dbReference type="PROSITE" id="PS51708">
    <property type="entry name" value="CHAD"/>
    <property type="match status" value="1"/>
</dbReference>
<dbReference type="InterPro" id="IPR007899">
    <property type="entry name" value="CHAD_dom"/>
</dbReference>
<dbReference type="PANTHER" id="PTHR39339">
    <property type="entry name" value="SLR1444 PROTEIN"/>
    <property type="match status" value="1"/>
</dbReference>